<gene>
    <name evidence="2" type="ORF">ENT08_06025</name>
</gene>
<organism evidence="2">
    <name type="scientific">Desulfobacca acetoxidans</name>
    <dbReference type="NCBI Taxonomy" id="60893"/>
    <lineage>
        <taxon>Bacteria</taxon>
        <taxon>Pseudomonadati</taxon>
        <taxon>Thermodesulfobacteriota</taxon>
        <taxon>Desulfobaccia</taxon>
        <taxon>Desulfobaccales</taxon>
        <taxon>Desulfobaccaceae</taxon>
        <taxon>Desulfobacca</taxon>
    </lineage>
</organism>
<sequence length="178" mass="19060">MAIEYLFWSPAPASTPSQSQSLVSPVLTMRATRSAQPVQNSGSKAFIDRKWLRARSPGAMAVASAASPCAKRRPPSSRAKAPAIFTVGFIDTTCPPSTVYAAYNALQSPKTIYNDVLSRHENTPGAMAATISGVTTPLSDRPMNTSAPRIISAKVPFTFRGFTRRAISDLAQSMPTVR</sequence>
<proteinExistence type="predicted"/>
<protein>
    <recommendedName>
        <fullName evidence="1">Acetyl xylan esterase domain-containing protein</fullName>
    </recommendedName>
</protein>
<dbReference type="Gene3D" id="3.40.50.1820">
    <property type="entry name" value="alpha/beta hydrolase"/>
    <property type="match status" value="1"/>
</dbReference>
<accession>A0A7V4G8E6</accession>
<dbReference type="InterPro" id="IPR029058">
    <property type="entry name" value="AB_hydrolase_fold"/>
</dbReference>
<feature type="domain" description="Acetyl xylan esterase" evidence="1">
    <location>
        <begin position="77"/>
        <end position="124"/>
    </location>
</feature>
<dbReference type="AlphaFoldDB" id="A0A7V4G8E6"/>
<reference evidence="2" key="1">
    <citation type="journal article" date="2020" name="mSystems">
        <title>Genome- and Community-Level Interaction Insights into Carbon Utilization and Element Cycling Functions of Hydrothermarchaeota in Hydrothermal Sediment.</title>
        <authorList>
            <person name="Zhou Z."/>
            <person name="Liu Y."/>
            <person name="Xu W."/>
            <person name="Pan J."/>
            <person name="Luo Z.H."/>
            <person name="Li M."/>
        </authorList>
    </citation>
    <scope>NUCLEOTIDE SEQUENCE [LARGE SCALE GENOMIC DNA]</scope>
    <source>
        <strain evidence="2">SpSt-548</strain>
    </source>
</reference>
<comment type="caution">
    <text evidence="2">The sequence shown here is derived from an EMBL/GenBank/DDBJ whole genome shotgun (WGS) entry which is preliminary data.</text>
</comment>
<evidence type="ECO:0000259" key="1">
    <source>
        <dbReference type="Pfam" id="PF05448"/>
    </source>
</evidence>
<name>A0A7V4G8E6_9BACT</name>
<evidence type="ECO:0000313" key="2">
    <source>
        <dbReference type="EMBL" id="HGS05284.1"/>
    </source>
</evidence>
<dbReference type="EMBL" id="DSXI01000355">
    <property type="protein sequence ID" value="HGS05284.1"/>
    <property type="molecule type" value="Genomic_DNA"/>
</dbReference>
<dbReference type="InterPro" id="IPR008391">
    <property type="entry name" value="AXE1_dom"/>
</dbReference>
<dbReference type="Pfam" id="PF05448">
    <property type="entry name" value="AXE1"/>
    <property type="match status" value="1"/>
</dbReference>